<organism evidence="1 2">
    <name type="scientific">Forsythia ovata</name>
    <dbReference type="NCBI Taxonomy" id="205694"/>
    <lineage>
        <taxon>Eukaryota</taxon>
        <taxon>Viridiplantae</taxon>
        <taxon>Streptophyta</taxon>
        <taxon>Embryophyta</taxon>
        <taxon>Tracheophyta</taxon>
        <taxon>Spermatophyta</taxon>
        <taxon>Magnoliopsida</taxon>
        <taxon>eudicotyledons</taxon>
        <taxon>Gunneridae</taxon>
        <taxon>Pentapetalae</taxon>
        <taxon>asterids</taxon>
        <taxon>lamiids</taxon>
        <taxon>Lamiales</taxon>
        <taxon>Oleaceae</taxon>
        <taxon>Forsythieae</taxon>
        <taxon>Forsythia</taxon>
    </lineage>
</organism>
<dbReference type="EMBL" id="JBFOLJ010000015">
    <property type="protein sequence ID" value="KAL2473310.1"/>
    <property type="molecule type" value="Genomic_DNA"/>
</dbReference>
<reference evidence="2" key="1">
    <citation type="submission" date="2024-07" db="EMBL/GenBank/DDBJ databases">
        <title>Two chromosome-level genome assemblies of Korean endemic species Abeliophyllum distichum and Forsythia ovata (Oleaceae).</title>
        <authorList>
            <person name="Jang H."/>
        </authorList>
    </citation>
    <scope>NUCLEOTIDE SEQUENCE [LARGE SCALE GENOMIC DNA]</scope>
</reference>
<evidence type="ECO:0000313" key="2">
    <source>
        <dbReference type="Proteomes" id="UP001604277"/>
    </source>
</evidence>
<proteinExistence type="predicted"/>
<comment type="caution">
    <text evidence="1">The sequence shown here is derived from an EMBL/GenBank/DDBJ whole genome shotgun (WGS) entry which is preliminary data.</text>
</comment>
<dbReference type="Proteomes" id="UP001604277">
    <property type="component" value="Unassembled WGS sequence"/>
</dbReference>
<sequence>MCSSVEVIHGGQFNKFYSQQLDLSGNRIRDAEELPHPFCYNTSLYNGEYKYGYEIHLVGSCNGVLCFVDSDHHIVLWNITTHKYFELQRLDNEIPEFTGLPYDVNYGFGYDDALDDYKRIHGVLVEKRRPSLAGFAMGFIMR</sequence>
<dbReference type="AlphaFoldDB" id="A0ABD1QAS9"/>
<name>A0ABD1QAS9_9LAMI</name>
<keyword evidence="2" id="KW-1185">Reference proteome</keyword>
<gene>
    <name evidence="1" type="ORF">Fot_49046</name>
</gene>
<protein>
    <submittedName>
        <fullName evidence="1">F-box protein CPR30</fullName>
    </submittedName>
</protein>
<accession>A0ABD1QAS9</accession>
<evidence type="ECO:0000313" key="1">
    <source>
        <dbReference type="EMBL" id="KAL2473310.1"/>
    </source>
</evidence>